<accession>A0AA36F8Q6</accession>
<sequence length="74" mass="8549">MDGRISDEEFRLILDELNKCFPMAFYHSVKSFYSVNGTVNYAEENESPSDENFIDIVEIPPPVNELTDEEDLDD</sequence>
<reference evidence="1" key="1">
    <citation type="submission" date="2023-08" db="EMBL/GenBank/DDBJ databases">
        <authorList>
            <person name="Alioto T."/>
            <person name="Alioto T."/>
            <person name="Gomez Garrido J."/>
        </authorList>
    </citation>
    <scope>NUCLEOTIDE SEQUENCE</scope>
</reference>
<proteinExistence type="predicted"/>
<evidence type="ECO:0000313" key="2">
    <source>
        <dbReference type="Proteomes" id="UP001162480"/>
    </source>
</evidence>
<name>A0AA36F8Q6_OCTVU</name>
<evidence type="ECO:0000313" key="1">
    <source>
        <dbReference type="EMBL" id="CAI9729981.1"/>
    </source>
</evidence>
<protein>
    <submittedName>
        <fullName evidence="1">Uncharacterized protein</fullName>
    </submittedName>
</protein>
<dbReference type="Proteomes" id="UP001162480">
    <property type="component" value="Chromosome 11"/>
</dbReference>
<dbReference type="AlphaFoldDB" id="A0AA36F8Q6"/>
<dbReference type="EMBL" id="OX597824">
    <property type="protein sequence ID" value="CAI9729981.1"/>
    <property type="molecule type" value="Genomic_DNA"/>
</dbReference>
<gene>
    <name evidence="1" type="ORF">OCTVUL_1B011937</name>
</gene>
<keyword evidence="2" id="KW-1185">Reference proteome</keyword>
<organism evidence="1 2">
    <name type="scientific">Octopus vulgaris</name>
    <name type="common">Common octopus</name>
    <dbReference type="NCBI Taxonomy" id="6645"/>
    <lineage>
        <taxon>Eukaryota</taxon>
        <taxon>Metazoa</taxon>
        <taxon>Spiralia</taxon>
        <taxon>Lophotrochozoa</taxon>
        <taxon>Mollusca</taxon>
        <taxon>Cephalopoda</taxon>
        <taxon>Coleoidea</taxon>
        <taxon>Octopodiformes</taxon>
        <taxon>Octopoda</taxon>
        <taxon>Incirrata</taxon>
        <taxon>Octopodidae</taxon>
        <taxon>Octopus</taxon>
    </lineage>
</organism>